<dbReference type="EMBL" id="JAVREH010000026">
    <property type="protein sequence ID" value="MDT0263020.1"/>
    <property type="molecule type" value="Genomic_DNA"/>
</dbReference>
<dbReference type="Gene3D" id="3.30.200.20">
    <property type="entry name" value="Phosphorylase Kinase, domain 1"/>
    <property type="match status" value="1"/>
</dbReference>
<accession>A0ABU2JDG2</accession>
<reference evidence="3" key="1">
    <citation type="submission" date="2023-07" db="EMBL/GenBank/DDBJ databases">
        <title>30 novel species of actinomycetes from the DSMZ collection.</title>
        <authorList>
            <person name="Nouioui I."/>
        </authorList>
    </citation>
    <scope>NUCLEOTIDE SEQUENCE [LARGE SCALE GENOMIC DNA]</scope>
    <source>
        <strain evidence="3">DSM 44399</strain>
    </source>
</reference>
<feature type="domain" description="Aminoglycoside phosphotransferase" evidence="1">
    <location>
        <begin position="40"/>
        <end position="132"/>
    </location>
</feature>
<gene>
    <name evidence="2" type="ORF">RM423_16640</name>
</gene>
<keyword evidence="3" id="KW-1185">Reference proteome</keyword>
<dbReference type="Proteomes" id="UP001183176">
    <property type="component" value="Unassembled WGS sequence"/>
</dbReference>
<protein>
    <submittedName>
        <fullName evidence="2">Phosphotransferase</fullName>
    </submittedName>
</protein>
<proteinExistence type="predicted"/>
<dbReference type="RefSeq" id="WP_311424166.1">
    <property type="nucleotide sequence ID" value="NZ_JAVREH010000026.1"/>
</dbReference>
<dbReference type="InterPro" id="IPR011009">
    <property type="entry name" value="Kinase-like_dom_sf"/>
</dbReference>
<evidence type="ECO:0000313" key="3">
    <source>
        <dbReference type="Proteomes" id="UP001183176"/>
    </source>
</evidence>
<dbReference type="Pfam" id="PF01636">
    <property type="entry name" value="APH"/>
    <property type="match status" value="1"/>
</dbReference>
<evidence type="ECO:0000259" key="1">
    <source>
        <dbReference type="Pfam" id="PF01636"/>
    </source>
</evidence>
<dbReference type="SUPFAM" id="SSF56112">
    <property type="entry name" value="Protein kinase-like (PK-like)"/>
    <property type="match status" value="1"/>
</dbReference>
<comment type="caution">
    <text evidence="2">The sequence shown here is derived from an EMBL/GenBank/DDBJ whole genome shotgun (WGS) entry which is preliminary data.</text>
</comment>
<dbReference type="InterPro" id="IPR002575">
    <property type="entry name" value="Aminoglycoside_PTrfase"/>
</dbReference>
<name>A0ABU2JDG2_9ACTN</name>
<sequence length="140" mass="15218">MDLHSTERAADSFQQPVTAAEIRALCRRSLGADVRVTAATEIGVGTYNSTYRLDLERLDLEREAPVVLRIAPTPARQSPAARDAMRNEYAAAPFLAPLGLLVPRILAADFTHQLIDRDYMVQTLLAGVPASTGLTVIPFS</sequence>
<evidence type="ECO:0000313" key="2">
    <source>
        <dbReference type="EMBL" id="MDT0263020.1"/>
    </source>
</evidence>
<organism evidence="2 3">
    <name type="scientific">Jatrophihabitans lederbergiae</name>
    <dbReference type="NCBI Taxonomy" id="3075547"/>
    <lineage>
        <taxon>Bacteria</taxon>
        <taxon>Bacillati</taxon>
        <taxon>Actinomycetota</taxon>
        <taxon>Actinomycetes</taxon>
        <taxon>Jatrophihabitantales</taxon>
        <taxon>Jatrophihabitantaceae</taxon>
        <taxon>Jatrophihabitans</taxon>
    </lineage>
</organism>